<dbReference type="Pfam" id="PF12833">
    <property type="entry name" value="HTH_18"/>
    <property type="match status" value="1"/>
</dbReference>
<evidence type="ECO:0000256" key="4">
    <source>
        <dbReference type="ARBA" id="ARBA00023159"/>
    </source>
</evidence>
<keyword evidence="1" id="KW-0963">Cytoplasm</keyword>
<dbReference type="InterPro" id="IPR050204">
    <property type="entry name" value="AraC_XylS_family_regulators"/>
</dbReference>
<dbReference type="InterPro" id="IPR009057">
    <property type="entry name" value="Homeodomain-like_sf"/>
</dbReference>
<dbReference type="PROSITE" id="PS01124">
    <property type="entry name" value="HTH_ARAC_FAMILY_2"/>
    <property type="match status" value="1"/>
</dbReference>
<proteinExistence type="predicted"/>
<dbReference type="Gene3D" id="1.10.10.60">
    <property type="entry name" value="Homeodomain-like"/>
    <property type="match status" value="2"/>
</dbReference>
<organism evidence="7 8">
    <name type="scientific">Paenibacillus shunpengii</name>
    <dbReference type="NCBI Taxonomy" id="2054424"/>
    <lineage>
        <taxon>Bacteria</taxon>
        <taxon>Bacillati</taxon>
        <taxon>Bacillota</taxon>
        <taxon>Bacilli</taxon>
        <taxon>Bacillales</taxon>
        <taxon>Paenibacillaceae</taxon>
        <taxon>Paenibacillus</taxon>
    </lineage>
</organism>
<evidence type="ECO:0000256" key="2">
    <source>
        <dbReference type="ARBA" id="ARBA00023015"/>
    </source>
</evidence>
<feature type="domain" description="HTH araC/xylS-type" evidence="6">
    <location>
        <begin position="206"/>
        <end position="304"/>
    </location>
</feature>
<reference evidence="8" key="1">
    <citation type="journal article" date="2019" name="Int. J. Syst. Evol. Microbiol.">
        <title>The Global Catalogue of Microorganisms (GCM) 10K type strain sequencing project: providing services to taxonomists for standard genome sequencing and annotation.</title>
        <authorList>
            <consortium name="The Broad Institute Genomics Platform"/>
            <consortium name="The Broad Institute Genome Sequencing Center for Infectious Disease"/>
            <person name="Wu L."/>
            <person name="Ma J."/>
        </authorList>
    </citation>
    <scope>NUCLEOTIDE SEQUENCE [LARGE SCALE GENOMIC DNA]</scope>
    <source>
        <strain evidence="8">KCTC 33849</strain>
    </source>
</reference>
<dbReference type="InterPro" id="IPR003313">
    <property type="entry name" value="AraC-bd"/>
</dbReference>
<dbReference type="Proteomes" id="UP001597540">
    <property type="component" value="Unassembled WGS sequence"/>
</dbReference>
<comment type="caution">
    <text evidence="7">The sequence shown here is derived from an EMBL/GenBank/DDBJ whole genome shotgun (WGS) entry which is preliminary data.</text>
</comment>
<protein>
    <submittedName>
        <fullName evidence="7">Helix-turn-helix domain-containing protein</fullName>
    </submittedName>
</protein>
<dbReference type="SMART" id="SM00342">
    <property type="entry name" value="HTH_ARAC"/>
    <property type="match status" value="1"/>
</dbReference>
<evidence type="ECO:0000256" key="5">
    <source>
        <dbReference type="ARBA" id="ARBA00023163"/>
    </source>
</evidence>
<accession>A0ABW5SMH9</accession>
<evidence type="ECO:0000259" key="6">
    <source>
        <dbReference type="PROSITE" id="PS01124"/>
    </source>
</evidence>
<dbReference type="Pfam" id="PF02311">
    <property type="entry name" value="AraC_binding"/>
    <property type="match status" value="1"/>
</dbReference>
<dbReference type="InterPro" id="IPR014710">
    <property type="entry name" value="RmlC-like_jellyroll"/>
</dbReference>
<dbReference type="InterPro" id="IPR037923">
    <property type="entry name" value="HTH-like"/>
</dbReference>
<keyword evidence="5" id="KW-0804">Transcription</keyword>
<dbReference type="InterPro" id="IPR018062">
    <property type="entry name" value="HTH_AraC-typ_CS"/>
</dbReference>
<dbReference type="PROSITE" id="PS00041">
    <property type="entry name" value="HTH_ARAC_FAMILY_1"/>
    <property type="match status" value="1"/>
</dbReference>
<name>A0ABW5SMH9_9BACL</name>
<gene>
    <name evidence="7" type="ORF">ACFSVM_09375</name>
</gene>
<dbReference type="RefSeq" id="WP_083656190.1">
    <property type="nucleotide sequence ID" value="NZ_JBHUMJ010000002.1"/>
</dbReference>
<dbReference type="InterPro" id="IPR018060">
    <property type="entry name" value="HTH_AraC"/>
</dbReference>
<evidence type="ECO:0000313" key="7">
    <source>
        <dbReference type="EMBL" id="MFD2700681.1"/>
    </source>
</evidence>
<dbReference type="SUPFAM" id="SSF51215">
    <property type="entry name" value="Regulatory protein AraC"/>
    <property type="match status" value="1"/>
</dbReference>
<evidence type="ECO:0000256" key="3">
    <source>
        <dbReference type="ARBA" id="ARBA00023125"/>
    </source>
</evidence>
<keyword evidence="2" id="KW-0805">Transcription regulation</keyword>
<dbReference type="PANTHER" id="PTHR46796">
    <property type="entry name" value="HTH-TYPE TRANSCRIPTIONAL ACTIVATOR RHAS-RELATED"/>
    <property type="match status" value="1"/>
</dbReference>
<evidence type="ECO:0000313" key="8">
    <source>
        <dbReference type="Proteomes" id="UP001597540"/>
    </source>
</evidence>
<dbReference type="PANTHER" id="PTHR46796:SF13">
    <property type="entry name" value="HTH-TYPE TRANSCRIPTIONAL ACTIVATOR RHAS"/>
    <property type="match status" value="1"/>
</dbReference>
<keyword evidence="8" id="KW-1185">Reference proteome</keyword>
<keyword evidence="3" id="KW-0238">DNA-binding</keyword>
<dbReference type="Gene3D" id="2.60.120.10">
    <property type="entry name" value="Jelly Rolls"/>
    <property type="match status" value="1"/>
</dbReference>
<keyword evidence="4" id="KW-0010">Activator</keyword>
<evidence type="ECO:0000256" key="1">
    <source>
        <dbReference type="ARBA" id="ARBA00022490"/>
    </source>
</evidence>
<dbReference type="SUPFAM" id="SSF46689">
    <property type="entry name" value="Homeodomain-like"/>
    <property type="match status" value="2"/>
</dbReference>
<sequence>MYDVFNILSVWGVDVCTVVPTFFQEYEHEYAEFLYDSPSEFDKRDQAWLVRMGRNIAKPSYRVGPRRIECYSIHFVQEGHIFFEYDGQQRLLGPGDLFCMYPGITYLYYKNQDKESLRLIWMAMDGPGMEEILTLLGLSRHEPYLLNRCSPMIEEHISGLMNVLRQKDTANEAVRLDLRGRFYSLLGQLMSSSERQPEHRVLSWVSKSLDYIRLHATEGITVQQVARLAGLNRTYFSTEFRSAIGVSPAEYIARVRMDKAKDLLSQSTATVTEIAYSVGYTSLYSFTRAFKNHCRMPPTDYRNLHTANS</sequence>
<dbReference type="EMBL" id="JBHUMJ010000002">
    <property type="protein sequence ID" value="MFD2700681.1"/>
    <property type="molecule type" value="Genomic_DNA"/>
</dbReference>